<dbReference type="RefSeq" id="XP_022312916.1">
    <property type="nucleotide sequence ID" value="XM_022457208.1"/>
</dbReference>
<feature type="domain" description="Pentraxin (PTX)" evidence="14">
    <location>
        <begin position="91"/>
        <end position="298"/>
    </location>
</feature>
<dbReference type="SUPFAM" id="SSF49899">
    <property type="entry name" value="Concanavalin A-like lectins/glucanases"/>
    <property type="match status" value="1"/>
</dbReference>
<organism evidence="15 16">
    <name type="scientific">Crassostrea virginica</name>
    <name type="common">Eastern oyster</name>
    <dbReference type="NCBI Taxonomy" id="6565"/>
    <lineage>
        <taxon>Eukaryota</taxon>
        <taxon>Metazoa</taxon>
        <taxon>Spiralia</taxon>
        <taxon>Lophotrochozoa</taxon>
        <taxon>Mollusca</taxon>
        <taxon>Bivalvia</taxon>
        <taxon>Autobranchia</taxon>
        <taxon>Pteriomorphia</taxon>
        <taxon>Ostreida</taxon>
        <taxon>Ostreoidea</taxon>
        <taxon>Ostreidae</taxon>
        <taxon>Crassostrea</taxon>
    </lineage>
</organism>
<dbReference type="AlphaFoldDB" id="A0A8B8CE82"/>
<evidence type="ECO:0000256" key="1">
    <source>
        <dbReference type="ARBA" id="ARBA00004141"/>
    </source>
</evidence>
<evidence type="ECO:0000259" key="12">
    <source>
        <dbReference type="PROSITE" id="PS50227"/>
    </source>
</evidence>
<keyword evidence="6" id="KW-0297">G-protein coupled receptor</keyword>
<accession>A0A8B8CE82</accession>
<feature type="transmembrane region" description="Helical" evidence="11">
    <location>
        <begin position="853"/>
        <end position="871"/>
    </location>
</feature>
<dbReference type="PANTHER" id="PTHR12011">
    <property type="entry name" value="ADHESION G-PROTEIN COUPLED RECEPTOR"/>
    <property type="match status" value="1"/>
</dbReference>
<feature type="transmembrane region" description="Helical" evidence="11">
    <location>
        <begin position="746"/>
        <end position="769"/>
    </location>
</feature>
<evidence type="ECO:0000256" key="2">
    <source>
        <dbReference type="ARBA" id="ARBA00007343"/>
    </source>
</evidence>
<evidence type="ECO:0000313" key="16">
    <source>
        <dbReference type="RefSeq" id="XP_022312916.1"/>
    </source>
</evidence>
<dbReference type="Gene3D" id="2.60.220.50">
    <property type="match status" value="1"/>
</dbReference>
<feature type="transmembrane region" description="Helical" evidence="11">
    <location>
        <begin position="891"/>
        <end position="912"/>
    </location>
</feature>
<dbReference type="GO" id="GO:0007166">
    <property type="term" value="P:cell surface receptor signaling pathway"/>
    <property type="evidence" value="ECO:0007669"/>
    <property type="project" value="InterPro"/>
</dbReference>
<reference evidence="16" key="1">
    <citation type="submission" date="2025-08" db="UniProtKB">
        <authorList>
            <consortium name="RefSeq"/>
        </authorList>
    </citation>
    <scope>IDENTIFICATION</scope>
    <source>
        <tissue evidence="16">Whole sample</tissue>
    </source>
</reference>
<proteinExistence type="inferred from homology"/>
<keyword evidence="3 11" id="KW-0812">Transmembrane</keyword>
<protein>
    <submittedName>
        <fullName evidence="16">Adhesion G protein-coupled receptor L2-like</fullName>
    </submittedName>
</protein>
<dbReference type="GeneID" id="111117959"/>
<evidence type="ECO:0000256" key="10">
    <source>
        <dbReference type="PROSITE-ProRule" id="PRU01172"/>
    </source>
</evidence>
<evidence type="ECO:0000256" key="9">
    <source>
        <dbReference type="ARBA" id="ARBA00023224"/>
    </source>
</evidence>
<dbReference type="GO" id="GO:0007189">
    <property type="term" value="P:adenylate cyclase-activating G protein-coupled receptor signaling pathway"/>
    <property type="evidence" value="ECO:0007669"/>
    <property type="project" value="TreeGrafter"/>
</dbReference>
<evidence type="ECO:0000256" key="4">
    <source>
        <dbReference type="ARBA" id="ARBA00022729"/>
    </source>
</evidence>
<dbReference type="InterPro" id="IPR017981">
    <property type="entry name" value="GPCR_2-like_7TM"/>
</dbReference>
<dbReference type="InterPro" id="IPR001879">
    <property type="entry name" value="GPCR_2_extracellular_dom"/>
</dbReference>
<feature type="domain" description="G-protein coupled receptors family 2 profile 1" evidence="12">
    <location>
        <begin position="317"/>
        <end position="395"/>
    </location>
</feature>
<keyword evidence="9" id="KW-0807">Transducer</keyword>
<evidence type="ECO:0000256" key="6">
    <source>
        <dbReference type="ARBA" id="ARBA00023040"/>
    </source>
</evidence>
<evidence type="ECO:0000256" key="3">
    <source>
        <dbReference type="ARBA" id="ARBA00022692"/>
    </source>
</evidence>
<comment type="subcellular location">
    <subcellularLocation>
        <location evidence="1">Membrane</location>
        <topology evidence="1">Multi-pass membrane protein</topology>
    </subcellularLocation>
</comment>
<keyword evidence="4" id="KW-0732">Signal</keyword>
<dbReference type="Proteomes" id="UP000694844">
    <property type="component" value="Chromosome 2"/>
</dbReference>
<dbReference type="InterPro" id="IPR032471">
    <property type="entry name" value="AGRL2-4_GAIN_subdom_A"/>
</dbReference>
<dbReference type="InterPro" id="IPR001759">
    <property type="entry name" value="PTX_dom"/>
</dbReference>
<evidence type="ECO:0000256" key="5">
    <source>
        <dbReference type="ARBA" id="ARBA00022989"/>
    </source>
</evidence>
<dbReference type="Gene3D" id="1.20.1070.10">
    <property type="entry name" value="Rhodopsin 7-helix transmembrane proteins"/>
    <property type="match status" value="1"/>
</dbReference>
<dbReference type="PANTHER" id="PTHR12011:SF470">
    <property type="entry name" value="ADHESION G PROTEIN-COUPLED RECEPTOR L2-LIKE"/>
    <property type="match status" value="1"/>
</dbReference>
<keyword evidence="5 11" id="KW-1133">Transmembrane helix</keyword>
<keyword evidence="15" id="KW-1185">Reference proteome</keyword>
<dbReference type="Gene3D" id="2.60.120.200">
    <property type="match status" value="1"/>
</dbReference>
<dbReference type="PROSITE" id="PS50261">
    <property type="entry name" value="G_PROTEIN_RECEP_F2_4"/>
    <property type="match status" value="1"/>
</dbReference>
<dbReference type="InterPro" id="IPR000832">
    <property type="entry name" value="GPCR_2_secretin-like"/>
</dbReference>
<dbReference type="KEGG" id="cvn:111117959"/>
<gene>
    <name evidence="16" type="primary">LOC111117959</name>
</gene>
<evidence type="ECO:0000313" key="15">
    <source>
        <dbReference type="Proteomes" id="UP000694844"/>
    </source>
</evidence>
<dbReference type="Pfam" id="PF00354">
    <property type="entry name" value="Pentaxin"/>
    <property type="match status" value="1"/>
</dbReference>
<dbReference type="PROSITE" id="PS51828">
    <property type="entry name" value="PTX_2"/>
    <property type="match status" value="1"/>
</dbReference>
<evidence type="ECO:0000256" key="11">
    <source>
        <dbReference type="SAM" id="Phobius"/>
    </source>
</evidence>
<dbReference type="PROSITE" id="PS50227">
    <property type="entry name" value="G_PROTEIN_RECEP_F2_3"/>
    <property type="match status" value="1"/>
</dbReference>
<sequence length="1061" mass="120501">MTTIGGFSRRWKSADPLVPCLVVIVIVVFVSHAVGETFNRIPDEYSDVILTEKCHPAYYTRPKCLNHTDGYGCACGPGFSWNTQMCMSSAIDSRLEFSAKDPVRYTLLLDKAFPKLSRFSIGFWIRLRKHENESVSTIMSYKHGRKGEVFRLFVNNSANHSLGFAVWRASFRTNIQLGHLEWSHVFWTWESKNGSWEILINNTKGAEGRDPALALPFPSDGEFVLGQSPREKLLFNTRDAFVGDIAHLNIWNKVLAPHTREAVYSSCIFMYCGNAVQWADLRSGTRGPVRMRWPSTVVSMVLKDDKPCNTIQEKSMTCNKYCSDVIGAQCNLETVENIVWARTPAITNATVPCPGQEERRARNETYASTSRTCYRTSENEGIWGKPYIDQCIAHDLLDMKKQSLSMVDSASVDVAWILTFASDLLNHTSTNVYTNPIDVATVIDLLGIIVKLQAKSISVDVQTSEKNLKEFKKATIESPTQEDMQKFIQVFLDILNNLMDFKHDAGWKKTKPRGVEGDNLLTVVEMFAATVADIIEDQMKRGLWEYTKNPTTEVREHIEYKLEIQKKDKVREFMFPDTSDSIKLGLSGDAGEVRVVPVIQDVLGNVSITSECVKISGFRFKHLEKYLPNHEGKSKEDNVNTAILALYIHNLNHEESFNLSSPIRYHASYLDTFNISNAECVRIEHPRQNNTSVRQWQWTSDQCMLVSETSQAGYCNCFVPGVFALTTDMYNVNWDRGIRRPILMNIASYAGCALTAFMCLASVIIHIRFRSSTTTASLHKHLAASVVLGQIVFMVGIDKYDNPTFCHIFAVLLHYAFMCNFCWLMNEVFNQYIVITYAAHSHSDQLADNGSMIRYYVLGWIFPGVLVGAFVGSQGQSYYAKDMCWIAWDSIWLFVAPAVGLQAVSVMVLIFATKEHNENSYTNSEKTNKIIMIQMRGLWIQIILITVSWSFAFLSLRMHDTVIKYLYAMMNILQGAFVLVFFVFLHEEIQAVLKARKTRKTLIVYDPDHDQSMESLMNQEGKEYSDTEPLNLRSGSPDKVCRESKRDMFSLADKCEMVTSV</sequence>
<dbReference type="GO" id="GO:0004930">
    <property type="term" value="F:G protein-coupled receptor activity"/>
    <property type="evidence" value="ECO:0007669"/>
    <property type="project" value="UniProtKB-KW"/>
</dbReference>
<comment type="similarity">
    <text evidence="2">Belongs to the G-protein coupled receptor 2 family. Adhesion G-protein coupled receptor (ADGR) subfamily.</text>
</comment>
<keyword evidence="8" id="KW-0675">Receptor</keyword>
<dbReference type="SMART" id="SM00159">
    <property type="entry name" value="PTX"/>
    <property type="match status" value="1"/>
</dbReference>
<dbReference type="Pfam" id="PF00002">
    <property type="entry name" value="7tm_2"/>
    <property type="match status" value="1"/>
</dbReference>
<evidence type="ECO:0000256" key="8">
    <source>
        <dbReference type="ARBA" id="ARBA00023170"/>
    </source>
</evidence>
<feature type="transmembrane region" description="Helical" evidence="11">
    <location>
        <begin position="781"/>
        <end position="798"/>
    </location>
</feature>
<dbReference type="GO" id="GO:0005886">
    <property type="term" value="C:plasma membrane"/>
    <property type="evidence" value="ECO:0007669"/>
    <property type="project" value="TreeGrafter"/>
</dbReference>
<feature type="domain" description="G-protein coupled receptors family 2 profile 2" evidence="13">
    <location>
        <begin position="744"/>
        <end position="986"/>
    </location>
</feature>
<evidence type="ECO:0000259" key="14">
    <source>
        <dbReference type="PROSITE" id="PS51828"/>
    </source>
</evidence>
<keyword evidence="7 11" id="KW-0472">Membrane</keyword>
<feature type="transmembrane region" description="Helical" evidence="11">
    <location>
        <begin position="965"/>
        <end position="985"/>
    </location>
</feature>
<name>A0A8B8CE82_CRAVI</name>
<dbReference type="InterPro" id="IPR036445">
    <property type="entry name" value="GPCR_2_extracell_dom_sf"/>
</dbReference>
<feature type="transmembrane region" description="Helical" evidence="11">
    <location>
        <begin position="804"/>
        <end position="824"/>
    </location>
</feature>
<feature type="transmembrane region" description="Helical" evidence="11">
    <location>
        <begin position="933"/>
        <end position="953"/>
    </location>
</feature>
<comment type="caution">
    <text evidence="10">Lacks conserved residue(s) required for the propagation of feature annotation.</text>
</comment>
<dbReference type="InterPro" id="IPR013320">
    <property type="entry name" value="ConA-like_dom_sf"/>
</dbReference>
<dbReference type="Gene3D" id="4.10.1240.10">
    <property type="entry name" value="GPCR, family 2, extracellular hormone receptor domain"/>
    <property type="match status" value="1"/>
</dbReference>
<evidence type="ECO:0000259" key="13">
    <source>
        <dbReference type="PROSITE" id="PS50261"/>
    </source>
</evidence>
<dbReference type="InterPro" id="IPR046338">
    <property type="entry name" value="GAIN_dom_sf"/>
</dbReference>
<dbReference type="OrthoDB" id="547680at2759"/>
<dbReference type="Pfam" id="PF16489">
    <property type="entry name" value="GAIN"/>
    <property type="match status" value="1"/>
</dbReference>
<evidence type="ECO:0000256" key="7">
    <source>
        <dbReference type="ARBA" id="ARBA00023136"/>
    </source>
</evidence>